<dbReference type="Proteomes" id="UP001309876">
    <property type="component" value="Unassembled WGS sequence"/>
</dbReference>
<dbReference type="AlphaFoldDB" id="A0AAN7T411"/>
<accession>A0AAN7T411</accession>
<evidence type="ECO:0000313" key="3">
    <source>
        <dbReference type="Proteomes" id="UP001309876"/>
    </source>
</evidence>
<keyword evidence="3" id="KW-1185">Reference proteome</keyword>
<organism evidence="2 3">
    <name type="scientific">Lithohypha guttulata</name>
    <dbReference type="NCBI Taxonomy" id="1690604"/>
    <lineage>
        <taxon>Eukaryota</taxon>
        <taxon>Fungi</taxon>
        <taxon>Dikarya</taxon>
        <taxon>Ascomycota</taxon>
        <taxon>Pezizomycotina</taxon>
        <taxon>Eurotiomycetes</taxon>
        <taxon>Chaetothyriomycetidae</taxon>
        <taxon>Chaetothyriales</taxon>
        <taxon>Trichomeriaceae</taxon>
        <taxon>Lithohypha</taxon>
    </lineage>
</organism>
<dbReference type="Gene3D" id="1.20.90.10">
    <property type="entry name" value="Phospholipase A2 domain"/>
    <property type="match status" value="1"/>
</dbReference>
<dbReference type="InterPro" id="IPR036444">
    <property type="entry name" value="PLipase_A2_dom_sf"/>
</dbReference>
<sequence length="153" mass="17133">MKTFAVTLLALASVCSSLPLKASGIRERQTDLEVKTDQLLFSTSMEDFQTARAAQDPPELDWTSNGCTASPDEPLGFNFRDSCYRHDFGYRNYKAQGRFSDDNKDLIDLNFKKDLYNECATEGLISEGICKGVADVYFEAVSAFGQKRSIEEQ</sequence>
<keyword evidence="1" id="KW-0732">Signal</keyword>
<dbReference type="GO" id="GO:0006644">
    <property type="term" value="P:phospholipid metabolic process"/>
    <property type="evidence" value="ECO:0007669"/>
    <property type="project" value="InterPro"/>
</dbReference>
<dbReference type="SUPFAM" id="SSF48619">
    <property type="entry name" value="Phospholipase A2, PLA2"/>
    <property type="match status" value="1"/>
</dbReference>
<dbReference type="GO" id="GO:0050482">
    <property type="term" value="P:arachidonate secretion"/>
    <property type="evidence" value="ECO:0007669"/>
    <property type="project" value="InterPro"/>
</dbReference>
<name>A0AAN7T411_9EURO</name>
<reference evidence="2 3" key="1">
    <citation type="submission" date="2023-08" db="EMBL/GenBank/DDBJ databases">
        <title>Black Yeasts Isolated from many extreme environments.</title>
        <authorList>
            <person name="Coleine C."/>
            <person name="Stajich J.E."/>
            <person name="Selbmann L."/>
        </authorList>
    </citation>
    <scope>NUCLEOTIDE SEQUENCE [LARGE SCALE GENOMIC DNA]</scope>
    <source>
        <strain evidence="2 3">CCFEE 5910</strain>
    </source>
</reference>
<dbReference type="EMBL" id="JAVRRJ010000002">
    <property type="protein sequence ID" value="KAK5088133.1"/>
    <property type="molecule type" value="Genomic_DNA"/>
</dbReference>
<evidence type="ECO:0000256" key="1">
    <source>
        <dbReference type="SAM" id="SignalP"/>
    </source>
</evidence>
<feature type="signal peptide" evidence="1">
    <location>
        <begin position="1"/>
        <end position="17"/>
    </location>
</feature>
<evidence type="ECO:0000313" key="2">
    <source>
        <dbReference type="EMBL" id="KAK5088133.1"/>
    </source>
</evidence>
<dbReference type="InterPro" id="IPR015141">
    <property type="entry name" value="PLipase_A2_prok/fun"/>
</dbReference>
<feature type="chain" id="PRO_5042997493" evidence="1">
    <location>
        <begin position="18"/>
        <end position="153"/>
    </location>
</feature>
<protein>
    <submittedName>
        <fullName evidence="2">Uncharacterized protein</fullName>
    </submittedName>
</protein>
<dbReference type="GO" id="GO:0004623">
    <property type="term" value="F:phospholipase A2 activity"/>
    <property type="evidence" value="ECO:0007669"/>
    <property type="project" value="InterPro"/>
</dbReference>
<comment type="caution">
    <text evidence="2">The sequence shown here is derived from an EMBL/GenBank/DDBJ whole genome shotgun (WGS) entry which is preliminary data.</text>
</comment>
<proteinExistence type="predicted"/>
<gene>
    <name evidence="2" type="ORF">LTR05_002350</name>
</gene>
<dbReference type="Pfam" id="PF09056">
    <property type="entry name" value="Phospholip_A2_3"/>
    <property type="match status" value="1"/>
</dbReference>